<reference evidence="16 17" key="1">
    <citation type="submission" date="2008-10" db="EMBL/GenBank/DDBJ databases">
        <title>Draft genome sequence of Desulvovibrio piger (ATCC 29098).</title>
        <authorList>
            <person name="Sudarsanam P."/>
            <person name="Ley R."/>
            <person name="Guruge J."/>
            <person name="Turnbaugh P.J."/>
            <person name="Mahowald M."/>
            <person name="Liep D."/>
            <person name="Gordon J."/>
        </authorList>
    </citation>
    <scope>NUCLEOTIDE SEQUENCE [LARGE SCALE GENOMIC DNA]</scope>
    <source>
        <strain evidence="16 17">ATCC 29098</strain>
    </source>
</reference>
<dbReference type="Pfam" id="PF03796">
    <property type="entry name" value="DnaB_C"/>
    <property type="match status" value="1"/>
</dbReference>
<evidence type="ECO:0000313" key="16">
    <source>
        <dbReference type="EMBL" id="EEB32199.1"/>
    </source>
</evidence>
<feature type="compositionally biased region" description="Polar residues" evidence="14">
    <location>
        <begin position="24"/>
        <end position="36"/>
    </location>
</feature>
<dbReference type="GO" id="GO:0043139">
    <property type="term" value="F:5'-3' DNA helicase activity"/>
    <property type="evidence" value="ECO:0007669"/>
    <property type="project" value="UniProtKB-EC"/>
</dbReference>
<dbReference type="GO" id="GO:0005829">
    <property type="term" value="C:cytosol"/>
    <property type="evidence" value="ECO:0007669"/>
    <property type="project" value="TreeGrafter"/>
</dbReference>
<gene>
    <name evidence="16" type="primary">dnaB</name>
    <name evidence="16" type="ORF">DESPIG_02941</name>
</gene>
<keyword evidence="9" id="KW-0413">Isomerase</keyword>
<evidence type="ECO:0000256" key="8">
    <source>
        <dbReference type="ARBA" id="ARBA00023125"/>
    </source>
</evidence>
<comment type="similarity">
    <text evidence="1 13">Belongs to the helicase family. DnaB subfamily.</text>
</comment>
<keyword evidence="7 13" id="KW-0067">ATP-binding</keyword>
<dbReference type="EC" id="5.6.2.3" evidence="12 13"/>
<dbReference type="EMBL" id="ABXU01000084">
    <property type="protein sequence ID" value="EEB32199.1"/>
    <property type="molecule type" value="Genomic_DNA"/>
</dbReference>
<dbReference type="PROSITE" id="PS51199">
    <property type="entry name" value="SF4_HELICASE"/>
    <property type="match status" value="1"/>
</dbReference>
<keyword evidence="3 13" id="KW-0235">DNA replication</keyword>
<keyword evidence="6 13" id="KW-0347">Helicase</keyword>
<organism evidence="16 17">
    <name type="scientific">Desulfovibrio piger ATCC 29098</name>
    <dbReference type="NCBI Taxonomy" id="411464"/>
    <lineage>
        <taxon>Bacteria</taxon>
        <taxon>Pseudomonadati</taxon>
        <taxon>Thermodesulfobacteriota</taxon>
        <taxon>Desulfovibrionia</taxon>
        <taxon>Desulfovibrionales</taxon>
        <taxon>Desulfovibrionaceae</taxon>
        <taxon>Desulfovibrio</taxon>
    </lineage>
</organism>
<evidence type="ECO:0000256" key="2">
    <source>
        <dbReference type="ARBA" id="ARBA00022515"/>
    </source>
</evidence>
<dbReference type="Gene3D" id="1.10.860.10">
    <property type="entry name" value="DNAb Helicase, Chain A"/>
    <property type="match status" value="1"/>
</dbReference>
<dbReference type="GO" id="GO:0042802">
    <property type="term" value="F:identical protein binding"/>
    <property type="evidence" value="ECO:0007669"/>
    <property type="project" value="UniProtKB-ARBA"/>
</dbReference>
<dbReference type="InterPro" id="IPR007692">
    <property type="entry name" value="DNA_helicase_DnaB"/>
</dbReference>
<dbReference type="SUPFAM" id="SSF52540">
    <property type="entry name" value="P-loop containing nucleoside triphosphate hydrolases"/>
    <property type="match status" value="1"/>
</dbReference>
<comment type="catalytic activity">
    <reaction evidence="11 13">
        <text>ATP + H2O = ADP + phosphate + H(+)</text>
        <dbReference type="Rhea" id="RHEA:13065"/>
        <dbReference type="ChEBI" id="CHEBI:15377"/>
        <dbReference type="ChEBI" id="CHEBI:15378"/>
        <dbReference type="ChEBI" id="CHEBI:30616"/>
        <dbReference type="ChEBI" id="CHEBI:43474"/>
        <dbReference type="ChEBI" id="CHEBI:456216"/>
        <dbReference type="EC" id="5.6.2.3"/>
    </reaction>
</comment>
<proteinExistence type="inferred from homology"/>
<dbReference type="NCBIfam" id="NF004384">
    <property type="entry name" value="PRK05748.1"/>
    <property type="match status" value="1"/>
</dbReference>
<dbReference type="InterPro" id="IPR016136">
    <property type="entry name" value="DNA_helicase_N/primase_C"/>
</dbReference>
<comment type="function">
    <text evidence="10 13">The main replicative DNA helicase, it participates in initiation and elongation during chromosome replication. Travels ahead of the DNA replisome, separating dsDNA into templates for DNA synthesis. A processive ATP-dependent 5'-3' DNA helicase it has DNA-dependent ATPase activity.</text>
</comment>
<evidence type="ECO:0000256" key="12">
    <source>
        <dbReference type="NCBIfam" id="TIGR00665"/>
    </source>
</evidence>
<evidence type="ECO:0000256" key="1">
    <source>
        <dbReference type="ARBA" id="ARBA00008428"/>
    </source>
</evidence>
<dbReference type="GO" id="GO:1990077">
    <property type="term" value="C:primosome complex"/>
    <property type="evidence" value="ECO:0007669"/>
    <property type="project" value="UniProtKB-UniRule"/>
</dbReference>
<dbReference type="GO" id="GO:0016887">
    <property type="term" value="F:ATP hydrolysis activity"/>
    <property type="evidence" value="ECO:0007669"/>
    <property type="project" value="RHEA"/>
</dbReference>
<dbReference type="PANTHER" id="PTHR30153:SF2">
    <property type="entry name" value="REPLICATIVE DNA HELICASE"/>
    <property type="match status" value="1"/>
</dbReference>
<sequence length="503" mass="55362">MPFRQQNSSRTREIIMASNEPFGSASSPSPRQSGAPRTSEANDRARTAENDLLRRVPPHSPEAEQAVLGGILMRPQLMHVIVDLIADTDFYLPAHATIFRAFLDLYRKSAPIDLISTAEQLKSNNALEEAGGAVYLADLAQAVVSGANAEYYATIVRDKSLQRGLINACSSIISNCYDASREVGSLLDESEQAVFAISQRTTGRDFTGARELVDSVFENLSKLADSRDVITGVTTGYTRLDKLTAGLQPSDLIIVAARPSMGKTAFSLCMGLNAAIRQGVPVAVFSLEMSKEQLMQRMLAVWGKVDMSKLRRPALLTDADWSNLYTAADVISRAPIYIDDTPALTTLELRARARRLKAEKGLGLVIVDYLQLMRTSRRTDSRELEISDISRSLKGLAKEMNVPVVALSQLNRKVEERGDKRPMLSDLRESGAIEQDADVIMFVYRDDVYKFTKPADRPVQGIAEIIIGKQRNGPVGVAELLYMSPYTAFEDLAPDWAPSETPQ</sequence>
<dbReference type="FunFam" id="1.10.860.10:FF:000001">
    <property type="entry name" value="Replicative DNA helicase"/>
    <property type="match status" value="1"/>
</dbReference>
<evidence type="ECO:0000256" key="13">
    <source>
        <dbReference type="RuleBase" id="RU362085"/>
    </source>
</evidence>
<dbReference type="eggNOG" id="COG0305">
    <property type="taxonomic scope" value="Bacteria"/>
</dbReference>
<name>B6WXW1_9BACT</name>
<evidence type="ECO:0000256" key="11">
    <source>
        <dbReference type="ARBA" id="ARBA00048954"/>
    </source>
</evidence>
<dbReference type="InterPro" id="IPR027417">
    <property type="entry name" value="P-loop_NTPase"/>
</dbReference>
<comment type="caution">
    <text evidence="16">The sequence shown here is derived from an EMBL/GenBank/DDBJ whole genome shotgun (WGS) entry which is preliminary data.</text>
</comment>
<evidence type="ECO:0000256" key="14">
    <source>
        <dbReference type="SAM" id="MobiDB-lite"/>
    </source>
</evidence>
<dbReference type="InterPro" id="IPR007694">
    <property type="entry name" value="DNA_helicase_DnaB-like_C"/>
</dbReference>
<dbReference type="CDD" id="cd00984">
    <property type="entry name" value="DnaB_C"/>
    <property type="match status" value="1"/>
</dbReference>
<dbReference type="Gene3D" id="3.40.50.300">
    <property type="entry name" value="P-loop containing nucleotide triphosphate hydrolases"/>
    <property type="match status" value="1"/>
</dbReference>
<dbReference type="STRING" id="901.DESPIGER_1527"/>
<evidence type="ECO:0000256" key="6">
    <source>
        <dbReference type="ARBA" id="ARBA00022806"/>
    </source>
</evidence>
<evidence type="ECO:0000256" key="4">
    <source>
        <dbReference type="ARBA" id="ARBA00022741"/>
    </source>
</evidence>
<dbReference type="PANTHER" id="PTHR30153">
    <property type="entry name" value="REPLICATIVE DNA HELICASE DNAB"/>
    <property type="match status" value="1"/>
</dbReference>
<dbReference type="NCBIfam" id="TIGR00665">
    <property type="entry name" value="DnaB"/>
    <property type="match status" value="1"/>
</dbReference>
<dbReference type="SUPFAM" id="SSF48024">
    <property type="entry name" value="N-terminal domain of DnaB helicase"/>
    <property type="match status" value="1"/>
</dbReference>
<keyword evidence="8 13" id="KW-0238">DNA-binding</keyword>
<dbReference type="Proteomes" id="UP000003676">
    <property type="component" value="Unassembled WGS sequence"/>
</dbReference>
<dbReference type="InterPro" id="IPR036185">
    <property type="entry name" value="DNA_heli_DnaB-like_N_sf"/>
</dbReference>
<feature type="region of interest" description="Disordered" evidence="14">
    <location>
        <begin position="1"/>
        <end position="45"/>
    </location>
</feature>
<evidence type="ECO:0000256" key="7">
    <source>
        <dbReference type="ARBA" id="ARBA00022840"/>
    </source>
</evidence>
<evidence type="ECO:0000256" key="10">
    <source>
        <dbReference type="ARBA" id="ARBA00044932"/>
    </source>
</evidence>
<protein>
    <recommendedName>
        <fullName evidence="12 13">Replicative DNA helicase</fullName>
        <ecNumber evidence="12 13">5.6.2.3</ecNumber>
    </recommendedName>
</protein>
<dbReference type="HOGENOM" id="CLU_005373_0_0_7"/>
<keyword evidence="5 13" id="KW-0378">Hydrolase</keyword>
<keyword evidence="2 13" id="KW-0639">Primosome</keyword>
<dbReference type="AlphaFoldDB" id="B6WXW1"/>
<dbReference type="GO" id="GO:0003677">
    <property type="term" value="F:DNA binding"/>
    <property type="evidence" value="ECO:0007669"/>
    <property type="project" value="UniProtKB-UniRule"/>
</dbReference>
<evidence type="ECO:0000259" key="15">
    <source>
        <dbReference type="PROSITE" id="PS51199"/>
    </source>
</evidence>
<evidence type="ECO:0000256" key="9">
    <source>
        <dbReference type="ARBA" id="ARBA00023235"/>
    </source>
</evidence>
<dbReference type="Pfam" id="PF00772">
    <property type="entry name" value="DnaB"/>
    <property type="match status" value="1"/>
</dbReference>
<reference evidence="16 17" key="2">
    <citation type="submission" date="2008-10" db="EMBL/GenBank/DDBJ databases">
        <authorList>
            <person name="Fulton L."/>
            <person name="Clifton S."/>
            <person name="Fulton B."/>
            <person name="Xu J."/>
            <person name="Minx P."/>
            <person name="Pepin K.H."/>
            <person name="Johnson M."/>
            <person name="Bhonagiri V."/>
            <person name="Nash W.E."/>
            <person name="Mardis E.R."/>
            <person name="Wilson R.K."/>
        </authorList>
    </citation>
    <scope>NUCLEOTIDE SEQUENCE [LARGE SCALE GENOMIC DNA]</scope>
    <source>
        <strain evidence="16 17">ATCC 29098</strain>
    </source>
</reference>
<evidence type="ECO:0000256" key="3">
    <source>
        <dbReference type="ARBA" id="ARBA00022705"/>
    </source>
</evidence>
<dbReference type="InterPro" id="IPR007693">
    <property type="entry name" value="DNA_helicase_DnaB-like_N"/>
</dbReference>
<accession>B6WXW1</accession>
<dbReference type="GO" id="GO:0005524">
    <property type="term" value="F:ATP binding"/>
    <property type="evidence" value="ECO:0007669"/>
    <property type="project" value="UniProtKB-UniRule"/>
</dbReference>
<feature type="domain" description="SF4 helicase" evidence="15">
    <location>
        <begin position="226"/>
        <end position="496"/>
    </location>
</feature>
<dbReference type="FunFam" id="3.40.50.300:FF:000076">
    <property type="entry name" value="Replicative DNA helicase"/>
    <property type="match status" value="1"/>
</dbReference>
<evidence type="ECO:0000313" key="17">
    <source>
        <dbReference type="Proteomes" id="UP000003676"/>
    </source>
</evidence>
<keyword evidence="4 13" id="KW-0547">Nucleotide-binding</keyword>
<dbReference type="GO" id="GO:0006269">
    <property type="term" value="P:DNA replication, synthesis of primer"/>
    <property type="evidence" value="ECO:0007669"/>
    <property type="project" value="UniProtKB-UniRule"/>
</dbReference>
<evidence type="ECO:0000256" key="5">
    <source>
        <dbReference type="ARBA" id="ARBA00022801"/>
    </source>
</evidence>